<dbReference type="Pfam" id="PF21158">
    <property type="entry name" value="flgK_1st_1"/>
    <property type="match status" value="1"/>
</dbReference>
<evidence type="ECO:0000259" key="8">
    <source>
        <dbReference type="Pfam" id="PF06429"/>
    </source>
</evidence>
<evidence type="ECO:0000256" key="5">
    <source>
        <dbReference type="ARBA" id="ARBA00022525"/>
    </source>
</evidence>
<evidence type="ECO:0000256" key="3">
    <source>
        <dbReference type="ARBA" id="ARBA00009677"/>
    </source>
</evidence>
<evidence type="ECO:0000256" key="6">
    <source>
        <dbReference type="ARBA" id="ARBA00023143"/>
    </source>
</evidence>
<evidence type="ECO:0000256" key="4">
    <source>
        <dbReference type="ARBA" id="ARBA00016244"/>
    </source>
</evidence>
<evidence type="ECO:0000256" key="2">
    <source>
        <dbReference type="ARBA" id="ARBA00004613"/>
    </source>
</evidence>
<dbReference type="NCBIfam" id="TIGR02492">
    <property type="entry name" value="flgK_ends"/>
    <property type="match status" value="1"/>
</dbReference>
<evidence type="ECO:0000313" key="11">
    <source>
        <dbReference type="EMBL" id="BCO28915.1"/>
    </source>
</evidence>
<dbReference type="InterPro" id="IPR001444">
    <property type="entry name" value="Flag_bb_rod_N"/>
</dbReference>
<dbReference type="Proteomes" id="UP000824366">
    <property type="component" value="Chromosome"/>
</dbReference>
<keyword evidence="12" id="KW-1185">Reference proteome</keyword>
<evidence type="ECO:0000259" key="7">
    <source>
        <dbReference type="Pfam" id="PF00460"/>
    </source>
</evidence>
<dbReference type="Pfam" id="PF06429">
    <property type="entry name" value="Flg_bbr_C"/>
    <property type="match status" value="1"/>
</dbReference>
<dbReference type="PANTHER" id="PTHR30033:SF1">
    <property type="entry name" value="FLAGELLAR HOOK-ASSOCIATED PROTEIN 1"/>
    <property type="match status" value="1"/>
</dbReference>
<dbReference type="InterPro" id="IPR049119">
    <property type="entry name" value="FlgK_D2-like"/>
</dbReference>
<keyword evidence="5" id="KW-0964">Secreted</keyword>
<accession>A0ABN6DA73</accession>
<proteinExistence type="inferred from homology"/>
<keyword evidence="6" id="KW-0975">Bacterial flagellum</keyword>
<gene>
    <name evidence="11" type="ORF">MIZ03_3825</name>
</gene>
<dbReference type="InterPro" id="IPR002371">
    <property type="entry name" value="FlgK"/>
</dbReference>
<dbReference type="PRINTS" id="PR01005">
    <property type="entry name" value="FLGHOOKAP1"/>
</dbReference>
<reference evidence="11 12" key="1">
    <citation type="journal article" date="2021" name="Microbiol. Spectr.">
        <title>A Single Bacterium Capable of Oxidation and Reduction of Iron at Circumneutral pH.</title>
        <authorList>
            <person name="Kato S."/>
            <person name="Ohkuma M."/>
        </authorList>
    </citation>
    <scope>NUCLEOTIDE SEQUENCE [LARGE SCALE GENOMIC DNA]</scope>
    <source>
        <strain evidence="11 12">MIZ03</strain>
    </source>
</reference>
<protein>
    <recommendedName>
        <fullName evidence="4">Flagellar hook-associated protein 1</fullName>
    </recommendedName>
</protein>
<organism evidence="11 12">
    <name type="scientific">Rhodoferax lithotrophicus</name>
    <dbReference type="NCBI Taxonomy" id="2798804"/>
    <lineage>
        <taxon>Bacteria</taxon>
        <taxon>Pseudomonadati</taxon>
        <taxon>Pseudomonadota</taxon>
        <taxon>Betaproteobacteria</taxon>
        <taxon>Burkholderiales</taxon>
        <taxon>Comamonadaceae</taxon>
        <taxon>Rhodoferax</taxon>
    </lineage>
</organism>
<feature type="domain" description="Flagellar basal-body/hook protein C-terminal" evidence="8">
    <location>
        <begin position="631"/>
        <end position="668"/>
    </location>
</feature>
<name>A0ABN6DA73_9BURK</name>
<dbReference type="EMBL" id="AP024238">
    <property type="protein sequence ID" value="BCO28915.1"/>
    <property type="molecule type" value="Genomic_DNA"/>
</dbReference>
<dbReference type="PANTHER" id="PTHR30033">
    <property type="entry name" value="FLAGELLAR HOOK-ASSOCIATED PROTEIN 1"/>
    <property type="match status" value="1"/>
</dbReference>
<dbReference type="InterPro" id="IPR053927">
    <property type="entry name" value="FlgK_helical"/>
</dbReference>
<sequence>MSSLLNVGARALMANQTALQTAGHNIANVNTVGYSRQSAVSQTVQGQFTGSGYIGKGVEISTIERTYSEFLTRQSALAGATSSGDTARAEKLKQLEALFQGGTNGLGAAVSDMLNAFSDVANSPTDLTARTVALTKVSETALRLRGTAANLDDLQQGLTLELKNKVNSINSIASGIAAVNEKIARATGTGQPPNDLYDQRDQLVRNLNQYIQTSSTSATDGTVSIFVGGSQALVLGNTSATLSLTGDTFNDPSSSKVSLTRNGQTAVLDENVLGGGEVPGLLRFQNTDMAEARNLLGRYTLGISTSMNDQHKLGVDMDGNPGQNLLTQTVFGTGNILQPTPPATLNSAAAGNLTMQLSDVTQLVASDYELSFSSSTQGVAVRRSDGVTTGFSFTPGTATTNGSFSFFNPATGLNDLPALDGLSIGSVSTSAPQVGDLFLIKPYSTSASNIQAEFSSARALAVANPLAGKMGSANTGSLQLTALRTLTNPPLIQTTGTPVTLNFVDTSHFTRSDDTGVPKTQFNYTPNQAIGGSLPATTPPSQWSLTLQGTPRAGDTFTIQPQASDMRNLNADNASALMNLRDLALFDGAAMTDGYAGLISQIGIRTQSANYSAEVSSSLAANLEKDRTGVSGVNLDEEAAKLLQYQQAYQASAKMIQVAQGIFDTLIQTLGR</sequence>
<feature type="domain" description="Flagellar basal body rod protein N-terminal" evidence="7">
    <location>
        <begin position="5"/>
        <end position="34"/>
    </location>
</feature>
<comment type="similarity">
    <text evidence="3">Belongs to the flagella basal body rod proteins family.</text>
</comment>
<evidence type="ECO:0000313" key="12">
    <source>
        <dbReference type="Proteomes" id="UP000824366"/>
    </source>
</evidence>
<dbReference type="SUPFAM" id="SSF64518">
    <property type="entry name" value="Phase 1 flagellin"/>
    <property type="match status" value="2"/>
</dbReference>
<dbReference type="Pfam" id="PF22638">
    <property type="entry name" value="FlgK_D1"/>
    <property type="match status" value="1"/>
</dbReference>
<evidence type="ECO:0000256" key="1">
    <source>
        <dbReference type="ARBA" id="ARBA00004365"/>
    </source>
</evidence>
<evidence type="ECO:0000259" key="10">
    <source>
        <dbReference type="Pfam" id="PF22638"/>
    </source>
</evidence>
<comment type="subcellular location">
    <subcellularLocation>
        <location evidence="1">Bacterial flagellum</location>
    </subcellularLocation>
    <subcellularLocation>
        <location evidence="2">Secreted</location>
    </subcellularLocation>
</comment>
<dbReference type="RefSeq" id="WP_223904823.1">
    <property type="nucleotide sequence ID" value="NZ_AP024238.1"/>
</dbReference>
<evidence type="ECO:0000259" key="9">
    <source>
        <dbReference type="Pfam" id="PF21158"/>
    </source>
</evidence>
<feature type="domain" description="Flagellar hook-associated protein 1 D2-like" evidence="9">
    <location>
        <begin position="344"/>
        <end position="442"/>
    </location>
</feature>
<dbReference type="Pfam" id="PF00460">
    <property type="entry name" value="Flg_bb_rod"/>
    <property type="match status" value="1"/>
</dbReference>
<feature type="domain" description="Flagellar hook-associated protein FlgK helical" evidence="10">
    <location>
        <begin position="92"/>
        <end position="325"/>
    </location>
</feature>
<dbReference type="InterPro" id="IPR010930">
    <property type="entry name" value="Flg_bb/hook_C_dom"/>
</dbReference>